<dbReference type="AlphaFoldDB" id="A0A179DR68"/>
<reference evidence="1 2" key="2">
    <citation type="submission" date="2016-06" db="EMBL/GenBank/DDBJ databases">
        <title>Pedobacter psychrophilus sp. nov., isolated from Antarctic fragmentary rock.</title>
        <authorList>
            <person name="Svec P."/>
        </authorList>
    </citation>
    <scope>NUCLEOTIDE SEQUENCE [LARGE SCALE GENOMIC DNA]</scope>
    <source>
        <strain evidence="1 2">CCM 8644</strain>
    </source>
</reference>
<keyword evidence="2" id="KW-1185">Reference proteome</keyword>
<reference evidence="1 2" key="1">
    <citation type="submission" date="2016-04" db="EMBL/GenBank/DDBJ databases">
        <authorList>
            <person name="Evans L.H."/>
            <person name="Alamgir A."/>
            <person name="Owens N."/>
            <person name="Weber N.D."/>
            <person name="Virtaneva K."/>
            <person name="Barbian K."/>
            <person name="Babar A."/>
            <person name="Rosenke K."/>
        </authorList>
    </citation>
    <scope>NUCLEOTIDE SEQUENCE [LARGE SCALE GENOMIC DNA]</scope>
    <source>
        <strain evidence="1 2">CCM 8644</strain>
    </source>
</reference>
<comment type="caution">
    <text evidence="1">The sequence shown here is derived from an EMBL/GenBank/DDBJ whole genome shotgun (WGS) entry which is preliminary data.</text>
</comment>
<accession>A0A179DR68</accession>
<evidence type="ECO:0000313" key="2">
    <source>
        <dbReference type="Proteomes" id="UP000078459"/>
    </source>
</evidence>
<dbReference type="EMBL" id="LWHJ01000004">
    <property type="protein sequence ID" value="OAQ43501.1"/>
    <property type="molecule type" value="Genomic_DNA"/>
</dbReference>
<proteinExistence type="predicted"/>
<name>A0A179DR68_9SPHI</name>
<gene>
    <name evidence="1" type="ORF">A5893_17220</name>
</gene>
<sequence>MNKDYIEFSFYTCFYEIFIVENSSWETELDGTELFEILELLQITIDKQLLVEKYLNRNNHSIEVFQSKTDERAFAYFDLKKDPTDQNDMFLLGISCRKHDKDVIYAKLLTIHRKLKTKSLFTSDIENYELYNGAFRPYSHFFDDNYILNNRQINHHIL</sequence>
<evidence type="ECO:0000313" key="1">
    <source>
        <dbReference type="EMBL" id="OAQ43501.1"/>
    </source>
</evidence>
<dbReference type="Proteomes" id="UP000078459">
    <property type="component" value="Unassembled WGS sequence"/>
</dbReference>
<organism evidence="1 2">
    <name type="scientific">Pedobacter psychrophilus</name>
    <dbReference type="NCBI Taxonomy" id="1826909"/>
    <lineage>
        <taxon>Bacteria</taxon>
        <taxon>Pseudomonadati</taxon>
        <taxon>Bacteroidota</taxon>
        <taxon>Sphingobacteriia</taxon>
        <taxon>Sphingobacteriales</taxon>
        <taxon>Sphingobacteriaceae</taxon>
        <taxon>Pedobacter</taxon>
    </lineage>
</organism>
<protein>
    <submittedName>
        <fullName evidence="1">Uncharacterized protein</fullName>
    </submittedName>
</protein>